<accession>A0A366HJZ3</accession>
<dbReference type="OrthoDB" id="8686846at2"/>
<protein>
    <submittedName>
        <fullName evidence="1">Uncharacterized protein</fullName>
    </submittedName>
</protein>
<organism evidence="1 2">
    <name type="scientific">Eoetvoesiella caeni</name>
    <dbReference type="NCBI Taxonomy" id="645616"/>
    <lineage>
        <taxon>Bacteria</taxon>
        <taxon>Pseudomonadati</taxon>
        <taxon>Pseudomonadota</taxon>
        <taxon>Betaproteobacteria</taxon>
        <taxon>Burkholderiales</taxon>
        <taxon>Alcaligenaceae</taxon>
        <taxon>Eoetvoesiella</taxon>
    </lineage>
</organism>
<sequence>MNDWYILPNGNIKHLDGLEVQPERDWLPTDESLEAYAGRQREAGKTELQIVRMVMQLAMDGEAWVKENLS</sequence>
<evidence type="ECO:0000313" key="2">
    <source>
        <dbReference type="Proteomes" id="UP000253628"/>
    </source>
</evidence>
<dbReference type="Proteomes" id="UP000253628">
    <property type="component" value="Unassembled WGS sequence"/>
</dbReference>
<dbReference type="RefSeq" id="WP_113931559.1">
    <property type="nucleotide sequence ID" value="NZ_JACCEU010000001.1"/>
</dbReference>
<dbReference type="EMBL" id="QNRQ01000001">
    <property type="protein sequence ID" value="RBP43269.1"/>
    <property type="molecule type" value="Genomic_DNA"/>
</dbReference>
<reference evidence="1 2" key="1">
    <citation type="submission" date="2018-06" db="EMBL/GenBank/DDBJ databases">
        <title>Genomic Encyclopedia of Type Strains, Phase IV (KMG-IV): sequencing the most valuable type-strain genomes for metagenomic binning, comparative biology and taxonomic classification.</title>
        <authorList>
            <person name="Goeker M."/>
        </authorList>
    </citation>
    <scope>NUCLEOTIDE SEQUENCE [LARGE SCALE GENOMIC DNA]</scope>
    <source>
        <strain evidence="1 2">DSM 25520</strain>
    </source>
</reference>
<dbReference type="AlphaFoldDB" id="A0A366HJZ3"/>
<evidence type="ECO:0000313" key="1">
    <source>
        <dbReference type="EMBL" id="RBP43269.1"/>
    </source>
</evidence>
<proteinExistence type="predicted"/>
<comment type="caution">
    <text evidence="1">The sequence shown here is derived from an EMBL/GenBank/DDBJ whole genome shotgun (WGS) entry which is preliminary data.</text>
</comment>
<keyword evidence="2" id="KW-1185">Reference proteome</keyword>
<gene>
    <name evidence="1" type="ORF">DFR37_101398</name>
</gene>
<name>A0A366HJZ3_9BURK</name>